<protein>
    <recommendedName>
        <fullName evidence="3">glycerol kinase</fullName>
        <ecNumber evidence="3">2.7.1.30</ecNumber>
    </recommendedName>
    <alternativeName>
        <fullName evidence="9">ATP:glycerol 3-phosphotransferase</fullName>
    </alternativeName>
</protein>
<keyword evidence="4 11" id="KW-0808">Transferase</keyword>
<keyword evidence="7" id="KW-0319">Glycerol metabolism</keyword>
<dbReference type="NCBIfam" id="TIGR01311">
    <property type="entry name" value="glycerol_kin"/>
    <property type="match status" value="1"/>
</dbReference>
<evidence type="ECO:0000256" key="1">
    <source>
        <dbReference type="ARBA" id="ARBA00005190"/>
    </source>
</evidence>
<dbReference type="GO" id="GO:0006072">
    <property type="term" value="P:glycerol-3-phosphate metabolic process"/>
    <property type="evidence" value="ECO:0007669"/>
    <property type="project" value="InterPro"/>
</dbReference>
<evidence type="ECO:0000256" key="9">
    <source>
        <dbReference type="ARBA" id="ARBA00043149"/>
    </source>
</evidence>
<dbReference type="SUPFAM" id="SSF53067">
    <property type="entry name" value="Actin-like ATPase domain"/>
    <property type="match status" value="2"/>
</dbReference>
<dbReference type="EC" id="2.7.1.30" evidence="3"/>
<evidence type="ECO:0000256" key="2">
    <source>
        <dbReference type="ARBA" id="ARBA00009156"/>
    </source>
</evidence>
<dbReference type="Pfam" id="PF00370">
    <property type="entry name" value="FGGY_N"/>
    <property type="match status" value="1"/>
</dbReference>
<dbReference type="GO" id="GO:0005524">
    <property type="term" value="F:ATP binding"/>
    <property type="evidence" value="ECO:0007669"/>
    <property type="project" value="UniProtKB-KW"/>
</dbReference>
<dbReference type="PROSITE" id="PS00445">
    <property type="entry name" value="FGGY_KINASES_2"/>
    <property type="match status" value="1"/>
</dbReference>
<keyword evidence="6 11" id="KW-0418">Kinase</keyword>
<dbReference type="CDD" id="cd07786">
    <property type="entry name" value="FGGY_EcGK_like"/>
    <property type="match status" value="1"/>
</dbReference>
<dbReference type="InterPro" id="IPR018483">
    <property type="entry name" value="Carb_kinase_FGGY_CS"/>
</dbReference>
<dbReference type="InterPro" id="IPR018484">
    <property type="entry name" value="FGGY_N"/>
</dbReference>
<dbReference type="GO" id="GO:0005829">
    <property type="term" value="C:cytosol"/>
    <property type="evidence" value="ECO:0007669"/>
    <property type="project" value="TreeGrafter"/>
</dbReference>
<dbReference type="AlphaFoldDB" id="A0A1G8CT57"/>
<evidence type="ECO:0000259" key="13">
    <source>
        <dbReference type="Pfam" id="PF02782"/>
    </source>
</evidence>
<dbReference type="InterPro" id="IPR043129">
    <property type="entry name" value="ATPase_NBD"/>
</dbReference>
<dbReference type="FunFam" id="3.30.420.40:FF:000007">
    <property type="entry name" value="Glycerol kinase"/>
    <property type="match status" value="1"/>
</dbReference>
<dbReference type="PANTHER" id="PTHR10196">
    <property type="entry name" value="SUGAR KINASE"/>
    <property type="match status" value="1"/>
</dbReference>
<dbReference type="STRING" id="83401.SAMN05421742_10793"/>
<organism evidence="14 15">
    <name type="scientific">Roseospirillum parvum</name>
    <dbReference type="NCBI Taxonomy" id="83401"/>
    <lineage>
        <taxon>Bacteria</taxon>
        <taxon>Pseudomonadati</taxon>
        <taxon>Pseudomonadota</taxon>
        <taxon>Alphaproteobacteria</taxon>
        <taxon>Rhodospirillales</taxon>
        <taxon>Rhodospirillaceae</taxon>
        <taxon>Roseospirillum</taxon>
    </lineage>
</organism>
<dbReference type="Proteomes" id="UP000217076">
    <property type="component" value="Unassembled WGS sequence"/>
</dbReference>
<evidence type="ECO:0000256" key="8">
    <source>
        <dbReference type="ARBA" id="ARBA00022840"/>
    </source>
</evidence>
<evidence type="ECO:0000313" key="15">
    <source>
        <dbReference type="Proteomes" id="UP000217076"/>
    </source>
</evidence>
<dbReference type="EMBL" id="FNCV01000007">
    <property type="protein sequence ID" value="SDH48672.1"/>
    <property type="molecule type" value="Genomic_DNA"/>
</dbReference>
<comment type="catalytic activity">
    <reaction evidence="10">
        <text>glycerol + ATP = sn-glycerol 3-phosphate + ADP + H(+)</text>
        <dbReference type="Rhea" id="RHEA:21644"/>
        <dbReference type="ChEBI" id="CHEBI:15378"/>
        <dbReference type="ChEBI" id="CHEBI:17754"/>
        <dbReference type="ChEBI" id="CHEBI:30616"/>
        <dbReference type="ChEBI" id="CHEBI:57597"/>
        <dbReference type="ChEBI" id="CHEBI:456216"/>
        <dbReference type="EC" id="2.7.1.30"/>
    </reaction>
</comment>
<evidence type="ECO:0000256" key="4">
    <source>
        <dbReference type="ARBA" id="ARBA00022679"/>
    </source>
</evidence>
<dbReference type="Pfam" id="PF02782">
    <property type="entry name" value="FGGY_C"/>
    <property type="match status" value="1"/>
</dbReference>
<evidence type="ECO:0000256" key="6">
    <source>
        <dbReference type="ARBA" id="ARBA00022777"/>
    </source>
</evidence>
<keyword evidence="15" id="KW-1185">Reference proteome</keyword>
<accession>A0A1G8CT57</accession>
<evidence type="ECO:0000313" key="14">
    <source>
        <dbReference type="EMBL" id="SDH48672.1"/>
    </source>
</evidence>
<feature type="domain" description="Carbohydrate kinase FGGY N-terminal" evidence="12">
    <location>
        <begin position="7"/>
        <end position="250"/>
    </location>
</feature>
<dbReference type="FunFam" id="3.30.420.40:FF:000008">
    <property type="entry name" value="Glycerol kinase"/>
    <property type="match status" value="1"/>
</dbReference>
<dbReference type="OrthoDB" id="9805576at2"/>
<dbReference type="InterPro" id="IPR018485">
    <property type="entry name" value="FGGY_C"/>
</dbReference>
<dbReference type="InterPro" id="IPR005999">
    <property type="entry name" value="Glycerol_kin"/>
</dbReference>
<evidence type="ECO:0000256" key="7">
    <source>
        <dbReference type="ARBA" id="ARBA00022798"/>
    </source>
</evidence>
<dbReference type="PIRSF" id="PIRSF000538">
    <property type="entry name" value="GlpK"/>
    <property type="match status" value="1"/>
</dbReference>
<comment type="pathway">
    <text evidence="1">Polyol metabolism; glycerol degradation via glycerol kinase pathway; sn-glycerol 3-phosphate from glycerol: step 1/1.</text>
</comment>
<reference evidence="15" key="1">
    <citation type="submission" date="2016-10" db="EMBL/GenBank/DDBJ databases">
        <authorList>
            <person name="Varghese N."/>
            <person name="Submissions S."/>
        </authorList>
    </citation>
    <scope>NUCLEOTIDE SEQUENCE [LARGE SCALE GENOMIC DNA]</scope>
    <source>
        <strain evidence="15">930I</strain>
    </source>
</reference>
<name>A0A1G8CT57_9PROT</name>
<dbReference type="PANTHER" id="PTHR10196:SF78">
    <property type="entry name" value="GLYCEROL KINASE"/>
    <property type="match status" value="1"/>
</dbReference>
<evidence type="ECO:0000259" key="12">
    <source>
        <dbReference type="Pfam" id="PF00370"/>
    </source>
</evidence>
<comment type="similarity">
    <text evidence="2 11">Belongs to the FGGY kinase family.</text>
</comment>
<dbReference type="RefSeq" id="WP_092620004.1">
    <property type="nucleotide sequence ID" value="NZ_FNCV01000007.1"/>
</dbReference>
<keyword evidence="5" id="KW-0547">Nucleotide-binding</keyword>
<dbReference type="GO" id="GO:0004370">
    <property type="term" value="F:glycerol kinase activity"/>
    <property type="evidence" value="ECO:0007669"/>
    <property type="project" value="UniProtKB-EC"/>
</dbReference>
<evidence type="ECO:0000256" key="11">
    <source>
        <dbReference type="RuleBase" id="RU003733"/>
    </source>
</evidence>
<evidence type="ECO:0000256" key="3">
    <source>
        <dbReference type="ARBA" id="ARBA00012099"/>
    </source>
</evidence>
<evidence type="ECO:0000256" key="10">
    <source>
        <dbReference type="ARBA" id="ARBA00052101"/>
    </source>
</evidence>
<gene>
    <name evidence="14" type="ORF">SAMN05421742_10793</name>
</gene>
<dbReference type="Gene3D" id="3.30.420.40">
    <property type="match status" value="2"/>
</dbReference>
<keyword evidence="8" id="KW-0067">ATP-binding</keyword>
<dbReference type="NCBIfam" id="NF000756">
    <property type="entry name" value="PRK00047.1"/>
    <property type="match status" value="1"/>
</dbReference>
<feature type="domain" description="Carbohydrate kinase FGGY C-terminal" evidence="13">
    <location>
        <begin position="260"/>
        <end position="447"/>
    </location>
</feature>
<evidence type="ECO:0000256" key="5">
    <source>
        <dbReference type="ARBA" id="ARBA00022741"/>
    </source>
</evidence>
<dbReference type="GO" id="GO:0019563">
    <property type="term" value="P:glycerol catabolic process"/>
    <property type="evidence" value="ECO:0007669"/>
    <property type="project" value="TreeGrafter"/>
</dbReference>
<sequence>MIRDALILAIDQGTTSTRAMIFDGFGQPIASAQKELDQHYPGDGLVEHEAEDIWSDTLAVCRRALAQVAVDKVLAVGITNQRETAVLWERASGRPLHRAIVWQDRRGAPLCQRLVAEGHEEMIRQRTGLVVDSYFSATKLAWLLDTLPGAREQAARGELCFGTVESFLVFRLTGGALHATDATNAARTMLFNIHTQDWDDDLLALFEVPRAVLPRVVDCAGRFADTEATFFGRPLPICGLAGDQHAAMIGQLCTEPGMVKCTFGTGAFILGNTGATPLSSRNRLLTTLAYRLAGTPTYALEGSIFNAGTAIKWLRDDLGVLREASESARLAAELPDNGGVYMVPAFTGLGAPWWEPGARGAILGLSRASGRAHLARAALESVAFQTADLLAAMADDGLPDPPGLRVDGGMAANDWMLGFLAGLLERPVSRPACIETTALGAALLAGLGAGLYHGLADMASAWRDSRTFQPRMEATRRRELLAGWREAVRRVLPAG</sequence>
<proteinExistence type="inferred from homology"/>
<dbReference type="InterPro" id="IPR000577">
    <property type="entry name" value="Carb_kinase_FGGY"/>
</dbReference>